<keyword evidence="3" id="KW-1185">Reference proteome</keyword>
<protein>
    <submittedName>
        <fullName evidence="2">Uncharacterized protein</fullName>
    </submittedName>
</protein>
<sequence>MHFECMPYFFDIINILGGDNIIIYLILLYLILFVGLIALVDLFLKAHKLHKPLKESLLVYLQNDKSRLQLQFFDKVAMFLLAFILTYAVLSLFFPEIANSYALIFLLIAEIVFAYVKFMTYKINVKFWPYGEKVFTQWFNSYKNQMIIFLIVFLLVDVFVMFVALMYAQNFRLIN</sequence>
<dbReference type="PATRIC" id="fig|1423781.4.peg.42"/>
<dbReference type="AlphaFoldDB" id="A0A0R2B309"/>
<organism evidence="2 3">
    <name type="scientific">Apilactobacillus ozensis DSM 23829 = JCM 17196</name>
    <dbReference type="NCBI Taxonomy" id="1423781"/>
    <lineage>
        <taxon>Bacteria</taxon>
        <taxon>Bacillati</taxon>
        <taxon>Bacillota</taxon>
        <taxon>Bacilli</taxon>
        <taxon>Lactobacillales</taxon>
        <taxon>Lactobacillaceae</taxon>
        <taxon>Apilactobacillus</taxon>
    </lineage>
</organism>
<dbReference type="EMBL" id="AYYQ01000001">
    <property type="protein sequence ID" value="KRM69875.1"/>
    <property type="molecule type" value="Genomic_DNA"/>
</dbReference>
<feature type="transmembrane region" description="Helical" evidence="1">
    <location>
        <begin position="147"/>
        <end position="168"/>
    </location>
</feature>
<comment type="caution">
    <text evidence="2">The sequence shown here is derived from an EMBL/GenBank/DDBJ whole genome shotgun (WGS) entry which is preliminary data.</text>
</comment>
<keyword evidence="1" id="KW-1133">Transmembrane helix</keyword>
<evidence type="ECO:0000256" key="1">
    <source>
        <dbReference type="SAM" id="Phobius"/>
    </source>
</evidence>
<reference evidence="2 3" key="1">
    <citation type="journal article" date="2015" name="Genome Announc.">
        <title>Expanding the biotechnology potential of lactobacilli through comparative genomics of 213 strains and associated genera.</title>
        <authorList>
            <person name="Sun Z."/>
            <person name="Harris H.M."/>
            <person name="McCann A."/>
            <person name="Guo C."/>
            <person name="Argimon S."/>
            <person name="Zhang W."/>
            <person name="Yang X."/>
            <person name="Jeffery I.B."/>
            <person name="Cooney J.C."/>
            <person name="Kagawa T.F."/>
            <person name="Liu W."/>
            <person name="Song Y."/>
            <person name="Salvetti E."/>
            <person name="Wrobel A."/>
            <person name="Rasinkangas P."/>
            <person name="Parkhill J."/>
            <person name="Rea M.C."/>
            <person name="O'Sullivan O."/>
            <person name="Ritari J."/>
            <person name="Douillard F.P."/>
            <person name="Paul Ross R."/>
            <person name="Yang R."/>
            <person name="Briner A.E."/>
            <person name="Felis G.E."/>
            <person name="de Vos W.M."/>
            <person name="Barrangou R."/>
            <person name="Klaenhammer T.R."/>
            <person name="Caufield P.W."/>
            <person name="Cui Y."/>
            <person name="Zhang H."/>
            <person name="O'Toole P.W."/>
        </authorList>
    </citation>
    <scope>NUCLEOTIDE SEQUENCE [LARGE SCALE GENOMIC DNA]</scope>
    <source>
        <strain evidence="2 3">DSM 23829</strain>
    </source>
</reference>
<proteinExistence type="predicted"/>
<accession>A0A0R2B309</accession>
<keyword evidence="1" id="KW-0472">Membrane</keyword>
<feature type="transmembrane region" description="Helical" evidence="1">
    <location>
        <begin position="100"/>
        <end position="118"/>
    </location>
</feature>
<dbReference type="STRING" id="1423781.FD06_GL000040"/>
<evidence type="ECO:0000313" key="3">
    <source>
        <dbReference type="Proteomes" id="UP000052012"/>
    </source>
</evidence>
<feature type="transmembrane region" description="Helical" evidence="1">
    <location>
        <begin position="76"/>
        <end position="94"/>
    </location>
</feature>
<feature type="transmembrane region" description="Helical" evidence="1">
    <location>
        <begin position="21"/>
        <end position="44"/>
    </location>
</feature>
<evidence type="ECO:0000313" key="2">
    <source>
        <dbReference type="EMBL" id="KRM69875.1"/>
    </source>
</evidence>
<dbReference type="RefSeq" id="WP_056965515.1">
    <property type="nucleotide sequence ID" value="NZ_AYYQ01000001.1"/>
</dbReference>
<gene>
    <name evidence="2" type="ORF">FD06_GL000040</name>
</gene>
<dbReference type="Proteomes" id="UP000052012">
    <property type="component" value="Unassembled WGS sequence"/>
</dbReference>
<keyword evidence="1" id="KW-0812">Transmembrane</keyword>
<name>A0A0R2B309_9LACO</name>